<keyword evidence="3" id="KW-1185">Reference proteome</keyword>
<dbReference type="Proteomes" id="UP000247702">
    <property type="component" value="Unassembled WGS sequence"/>
</dbReference>
<proteinExistence type="predicted"/>
<gene>
    <name evidence="2" type="ORF">RclHR1_18070002</name>
</gene>
<protein>
    <submittedName>
        <fullName evidence="2">Uncharacterized protein</fullName>
    </submittedName>
</protein>
<dbReference type="EMBL" id="BEXD01000899">
    <property type="protein sequence ID" value="GBB90987.1"/>
    <property type="molecule type" value="Genomic_DNA"/>
</dbReference>
<reference evidence="2 3" key="1">
    <citation type="submission" date="2017-11" db="EMBL/GenBank/DDBJ databases">
        <title>The genome of Rhizophagus clarus HR1 reveals common genetic basis of auxotrophy among arbuscular mycorrhizal fungi.</title>
        <authorList>
            <person name="Kobayashi Y."/>
        </authorList>
    </citation>
    <scope>NUCLEOTIDE SEQUENCE [LARGE SCALE GENOMIC DNA]</scope>
    <source>
        <strain evidence="2 3">HR1</strain>
    </source>
</reference>
<accession>A0A2Z6QLJ1</accession>
<evidence type="ECO:0000313" key="3">
    <source>
        <dbReference type="Proteomes" id="UP000247702"/>
    </source>
</evidence>
<feature type="region of interest" description="Disordered" evidence="1">
    <location>
        <begin position="149"/>
        <end position="171"/>
    </location>
</feature>
<evidence type="ECO:0000256" key="1">
    <source>
        <dbReference type="SAM" id="MobiDB-lite"/>
    </source>
</evidence>
<comment type="caution">
    <text evidence="2">The sequence shown here is derived from an EMBL/GenBank/DDBJ whole genome shotgun (WGS) entry which is preliminary data.</text>
</comment>
<sequence length="252" mass="27764">MKPHLLTTEMSSLQLRLAKKEMSGALKHQTKALLHLNLLQFKPKASTQQIIAANILGTLCHLSSAAFLDTVIFSALDQLSRKMEQQIDAINKVHQSEITVINKGKLVCIDPPDDSPKMEMDMDTMHQSTVAQSTLSPPTKAAEKITFLQENSTSPSSTASPDSTLVSHTLKPLEPKKTSSVILPTRQVSKNDKGLTGSTKRTKLQDGCTGTNNIIITGYQPEQEESQLLLDLIIYDIPAKWSNYELLTNLNN</sequence>
<evidence type="ECO:0000313" key="2">
    <source>
        <dbReference type="EMBL" id="GBB90987.1"/>
    </source>
</evidence>
<feature type="compositionally biased region" description="Low complexity" evidence="1">
    <location>
        <begin position="152"/>
        <end position="164"/>
    </location>
</feature>
<dbReference type="AlphaFoldDB" id="A0A2Z6QLJ1"/>
<organism evidence="2 3">
    <name type="scientific">Rhizophagus clarus</name>
    <dbReference type="NCBI Taxonomy" id="94130"/>
    <lineage>
        <taxon>Eukaryota</taxon>
        <taxon>Fungi</taxon>
        <taxon>Fungi incertae sedis</taxon>
        <taxon>Mucoromycota</taxon>
        <taxon>Glomeromycotina</taxon>
        <taxon>Glomeromycetes</taxon>
        <taxon>Glomerales</taxon>
        <taxon>Glomeraceae</taxon>
        <taxon>Rhizophagus</taxon>
    </lineage>
</organism>
<name>A0A2Z6QLJ1_9GLOM</name>